<feature type="domain" description="Type II methyltransferase M.TaqI-like" evidence="7">
    <location>
        <begin position="133"/>
        <end position="227"/>
    </location>
</feature>
<keyword evidence="5" id="KW-0949">S-adenosyl-L-methionine</keyword>
<dbReference type="SUPFAM" id="SSF53335">
    <property type="entry name" value="S-adenosyl-L-methionine-dependent methyltransferases"/>
    <property type="match status" value="1"/>
</dbReference>
<evidence type="ECO:0000256" key="3">
    <source>
        <dbReference type="ARBA" id="ARBA00022603"/>
    </source>
</evidence>
<dbReference type="PROSITE" id="PS00092">
    <property type="entry name" value="N6_MTASE"/>
    <property type="match status" value="1"/>
</dbReference>
<keyword evidence="3 8" id="KW-0489">Methyltransferase</keyword>
<dbReference type="GO" id="GO:0009007">
    <property type="term" value="F:site-specific DNA-methyltransferase (adenine-specific) activity"/>
    <property type="evidence" value="ECO:0007669"/>
    <property type="project" value="UniProtKB-EC"/>
</dbReference>
<evidence type="ECO:0000256" key="6">
    <source>
        <dbReference type="ARBA" id="ARBA00047942"/>
    </source>
</evidence>
<evidence type="ECO:0000313" key="8">
    <source>
        <dbReference type="EMBL" id="GEA90264.1"/>
    </source>
</evidence>
<dbReference type="PANTHER" id="PTHR33841:SF5">
    <property type="entry name" value="DNA METHYLASE (MODIFICATION METHYLASE) (METHYLTRANSFERASE)-RELATED"/>
    <property type="match status" value="1"/>
</dbReference>
<dbReference type="CDD" id="cd02440">
    <property type="entry name" value="AdoMet_MTases"/>
    <property type="match status" value="1"/>
</dbReference>
<dbReference type="InterPro" id="IPR011639">
    <property type="entry name" value="MethylTrfase_TaqI-like_dom"/>
</dbReference>
<dbReference type="GO" id="GO:0032259">
    <property type="term" value="P:methylation"/>
    <property type="evidence" value="ECO:0007669"/>
    <property type="project" value="UniProtKB-KW"/>
</dbReference>
<accession>A0A4Y3L3A4</accession>
<dbReference type="EC" id="2.1.1.72" evidence="2"/>
<evidence type="ECO:0000256" key="5">
    <source>
        <dbReference type="ARBA" id="ARBA00022691"/>
    </source>
</evidence>
<dbReference type="PRINTS" id="PR00507">
    <property type="entry name" value="N12N6MTFRASE"/>
</dbReference>
<dbReference type="InterPro" id="IPR029063">
    <property type="entry name" value="SAM-dependent_MTases_sf"/>
</dbReference>
<dbReference type="InterPro" id="IPR050953">
    <property type="entry name" value="N4_N6_ade-DNA_methylase"/>
</dbReference>
<comment type="catalytic activity">
    <reaction evidence="6">
        <text>a 2'-deoxyadenosine in DNA + S-adenosyl-L-methionine = an N(6)-methyl-2'-deoxyadenosine in DNA + S-adenosyl-L-homocysteine + H(+)</text>
        <dbReference type="Rhea" id="RHEA:15197"/>
        <dbReference type="Rhea" id="RHEA-COMP:12418"/>
        <dbReference type="Rhea" id="RHEA-COMP:12419"/>
        <dbReference type="ChEBI" id="CHEBI:15378"/>
        <dbReference type="ChEBI" id="CHEBI:57856"/>
        <dbReference type="ChEBI" id="CHEBI:59789"/>
        <dbReference type="ChEBI" id="CHEBI:90615"/>
        <dbReference type="ChEBI" id="CHEBI:90616"/>
        <dbReference type="EC" id="2.1.1.72"/>
    </reaction>
</comment>
<dbReference type="Proteomes" id="UP000317046">
    <property type="component" value="Unassembled WGS sequence"/>
</dbReference>
<protein>
    <recommendedName>
        <fullName evidence="2">site-specific DNA-methyltransferase (adenine-specific)</fullName>
        <ecNumber evidence="2">2.1.1.72</ecNumber>
    </recommendedName>
</protein>
<dbReference type="InterPro" id="IPR002052">
    <property type="entry name" value="DNA_methylase_N6_adenine_CS"/>
</dbReference>
<dbReference type="GO" id="GO:0006304">
    <property type="term" value="P:DNA modification"/>
    <property type="evidence" value="ECO:0007669"/>
    <property type="project" value="InterPro"/>
</dbReference>
<dbReference type="PANTHER" id="PTHR33841">
    <property type="entry name" value="DNA METHYLTRANSFERASE YEEA-RELATED"/>
    <property type="match status" value="1"/>
</dbReference>
<comment type="similarity">
    <text evidence="1">Belongs to the N(4)/N(6)-methyltransferase family.</text>
</comment>
<sequence length="486" mass="52593">MTVETIDTRTEARRVATLATLDPARQAELGQFFTPVRAADLIASFLRLDNLPRQVRVLDPGAGIGSLSVALVRRLHAERPDVAVHVVASELDPAVLPGLNATLTELGDATGATFEVVEGDIIQLAAAGDPRVATGFDLVIQNPPYGKLAANDSGRRSLRNAVGVDVPNAYAAFWALGVSALREGGQCVAIVPRSWANGAYFAGFRRWLLERVRLDVLHVFESRSTVFADTGVLQENVIVSATRGGQEHDITLSASVGHHDETVTKTVPADVVVQPSDPHQFVRFTDGATQAPAAAHYTLSDLGLSVSTGRVVDFRSRQWLSMTPEHGTAPMAYQANVRNGEVVWPRDAVAKPQHFRATEEAARKLLVPAGVYVLIKRFSAKEERRRVVAGVWDGPEVAFDNKTNYIHADGAGLERDLARGLMVWLNSTALDEVFRTFSGHTQVNATDLRVLPFPSREHLVVLGHAISGELPDQDLIDKTVAAVLEA</sequence>
<dbReference type="Pfam" id="PF07669">
    <property type="entry name" value="Eco57I"/>
    <property type="match status" value="1"/>
</dbReference>
<evidence type="ECO:0000256" key="1">
    <source>
        <dbReference type="ARBA" id="ARBA00006594"/>
    </source>
</evidence>
<reference evidence="8" key="1">
    <citation type="submission" date="2019-06" db="EMBL/GenBank/DDBJ databases">
        <title>Whole genome shotgun sequence of Cellulomonas cellasea NBRC 3753.</title>
        <authorList>
            <person name="Hosoyama A."/>
            <person name="Uohara A."/>
            <person name="Ohji S."/>
            <person name="Ichikawa N."/>
        </authorList>
    </citation>
    <scope>NUCLEOTIDE SEQUENCE [LARGE SCALE GENOMIC DNA]</scope>
    <source>
        <strain evidence="8">NBRC 3753</strain>
    </source>
</reference>
<keyword evidence="4" id="KW-0808">Transferase</keyword>
<comment type="caution">
    <text evidence="8">The sequence shown here is derived from an EMBL/GenBank/DDBJ whole genome shotgun (WGS) entry which is preliminary data.</text>
</comment>
<gene>
    <name evidence="8" type="ORF">CCE01nite_42130</name>
</gene>
<organism evidence="8 9">
    <name type="scientific">Cellulomonas cellasea</name>
    <dbReference type="NCBI Taxonomy" id="43670"/>
    <lineage>
        <taxon>Bacteria</taxon>
        <taxon>Bacillati</taxon>
        <taxon>Actinomycetota</taxon>
        <taxon>Actinomycetes</taxon>
        <taxon>Micrococcales</taxon>
        <taxon>Cellulomonadaceae</taxon>
        <taxon>Cellulomonas</taxon>
    </lineage>
</organism>
<dbReference type="AlphaFoldDB" id="A0A4Y3L3A4"/>
<proteinExistence type="inferred from homology"/>
<keyword evidence="9" id="KW-1185">Reference proteome</keyword>
<dbReference type="RefSeq" id="WP_141372986.1">
    <property type="nucleotide sequence ID" value="NZ_BJLR01000048.1"/>
</dbReference>
<dbReference type="Gene3D" id="3.40.50.150">
    <property type="entry name" value="Vaccinia Virus protein VP39"/>
    <property type="match status" value="1"/>
</dbReference>
<dbReference type="GO" id="GO:0003676">
    <property type="term" value="F:nucleic acid binding"/>
    <property type="evidence" value="ECO:0007669"/>
    <property type="project" value="InterPro"/>
</dbReference>
<evidence type="ECO:0000256" key="4">
    <source>
        <dbReference type="ARBA" id="ARBA00022679"/>
    </source>
</evidence>
<evidence type="ECO:0000256" key="2">
    <source>
        <dbReference type="ARBA" id="ARBA00011900"/>
    </source>
</evidence>
<evidence type="ECO:0000259" key="7">
    <source>
        <dbReference type="Pfam" id="PF07669"/>
    </source>
</evidence>
<evidence type="ECO:0000313" key="9">
    <source>
        <dbReference type="Proteomes" id="UP000317046"/>
    </source>
</evidence>
<dbReference type="EMBL" id="BJLR01000048">
    <property type="protein sequence ID" value="GEA90264.1"/>
    <property type="molecule type" value="Genomic_DNA"/>
</dbReference>
<name>A0A4Y3L3A4_9CELL</name>